<keyword evidence="2" id="KW-1185">Reference proteome</keyword>
<organism evidence="1 2">
    <name type="scientific">Camellia lanceoleosa</name>
    <dbReference type="NCBI Taxonomy" id="1840588"/>
    <lineage>
        <taxon>Eukaryota</taxon>
        <taxon>Viridiplantae</taxon>
        <taxon>Streptophyta</taxon>
        <taxon>Embryophyta</taxon>
        <taxon>Tracheophyta</taxon>
        <taxon>Spermatophyta</taxon>
        <taxon>Magnoliopsida</taxon>
        <taxon>eudicotyledons</taxon>
        <taxon>Gunneridae</taxon>
        <taxon>Pentapetalae</taxon>
        <taxon>asterids</taxon>
        <taxon>Ericales</taxon>
        <taxon>Theaceae</taxon>
        <taxon>Camellia</taxon>
    </lineage>
</organism>
<proteinExistence type="predicted"/>
<comment type="caution">
    <text evidence="1">The sequence shown here is derived from an EMBL/GenBank/DDBJ whole genome shotgun (WGS) entry which is preliminary data.</text>
</comment>
<dbReference type="EMBL" id="CM045758">
    <property type="protein sequence ID" value="KAI8029204.1"/>
    <property type="molecule type" value="Genomic_DNA"/>
</dbReference>
<evidence type="ECO:0000313" key="2">
    <source>
        <dbReference type="Proteomes" id="UP001060215"/>
    </source>
</evidence>
<accession>A0ACC0ITM3</accession>
<gene>
    <name evidence="1" type="ORF">LOK49_LG01G03315</name>
</gene>
<reference evidence="1 2" key="1">
    <citation type="journal article" date="2022" name="Plant J.">
        <title>Chromosome-level genome of Camellia lanceoleosa provides a valuable resource for understanding genome evolution and self-incompatibility.</title>
        <authorList>
            <person name="Gong W."/>
            <person name="Xiao S."/>
            <person name="Wang L."/>
            <person name="Liao Z."/>
            <person name="Chang Y."/>
            <person name="Mo W."/>
            <person name="Hu G."/>
            <person name="Li W."/>
            <person name="Zhao G."/>
            <person name="Zhu H."/>
            <person name="Hu X."/>
            <person name="Ji K."/>
            <person name="Xiang X."/>
            <person name="Song Q."/>
            <person name="Yuan D."/>
            <person name="Jin S."/>
            <person name="Zhang L."/>
        </authorList>
    </citation>
    <scope>NUCLEOTIDE SEQUENCE [LARGE SCALE GENOMIC DNA]</scope>
    <source>
        <strain evidence="1">SQ_2022a</strain>
    </source>
</reference>
<sequence>MLKNSIILGDQARDQARGFCLESVLSANLCASRGGSGYVKCYRYVM</sequence>
<protein>
    <submittedName>
        <fullName evidence="1">Uncharacterized protein</fullName>
    </submittedName>
</protein>
<dbReference type="Proteomes" id="UP001060215">
    <property type="component" value="Chromosome 1"/>
</dbReference>
<name>A0ACC0ITM3_9ERIC</name>
<evidence type="ECO:0000313" key="1">
    <source>
        <dbReference type="EMBL" id="KAI8029204.1"/>
    </source>
</evidence>